<dbReference type="InterPro" id="IPR001753">
    <property type="entry name" value="Enoyl-CoA_hydra/iso"/>
</dbReference>
<dbReference type="Gene3D" id="3.90.226.10">
    <property type="entry name" value="2-enoyl-CoA Hydratase, Chain A, domain 1"/>
    <property type="match status" value="1"/>
</dbReference>
<dbReference type="InterPro" id="IPR029045">
    <property type="entry name" value="ClpP/crotonase-like_dom_sf"/>
</dbReference>
<dbReference type="RefSeq" id="WP_343928223.1">
    <property type="nucleotide sequence ID" value="NZ_BAAAEN010000021.1"/>
</dbReference>
<keyword evidence="4" id="KW-1185">Reference proteome</keyword>
<dbReference type="Proteomes" id="UP001501706">
    <property type="component" value="Unassembled WGS sequence"/>
</dbReference>
<dbReference type="PANTHER" id="PTHR11941:SF169">
    <property type="entry name" value="(7AS)-7A-METHYL-1,5-DIOXO-2,3,5,6,7,7A-HEXAHYDRO-1H-INDENE-CARBOXYL-COA HYDROLASE"/>
    <property type="match status" value="1"/>
</dbReference>
<keyword evidence="1" id="KW-0443">Lipid metabolism</keyword>
<evidence type="ECO:0000313" key="4">
    <source>
        <dbReference type="Proteomes" id="UP001501706"/>
    </source>
</evidence>
<dbReference type="PANTHER" id="PTHR11941">
    <property type="entry name" value="ENOYL-COA HYDRATASE-RELATED"/>
    <property type="match status" value="1"/>
</dbReference>
<name>A0ABN1CNJ9_9BURK</name>
<dbReference type="Pfam" id="PF00378">
    <property type="entry name" value="ECH_1"/>
    <property type="match status" value="1"/>
</dbReference>
<reference evidence="3 4" key="1">
    <citation type="journal article" date="2019" name="Int. J. Syst. Evol. Microbiol.">
        <title>The Global Catalogue of Microorganisms (GCM) 10K type strain sequencing project: providing services to taxonomists for standard genome sequencing and annotation.</title>
        <authorList>
            <consortium name="The Broad Institute Genomics Platform"/>
            <consortium name="The Broad Institute Genome Sequencing Center for Infectious Disease"/>
            <person name="Wu L."/>
            <person name="Ma J."/>
        </authorList>
    </citation>
    <scope>NUCLEOTIDE SEQUENCE [LARGE SCALE GENOMIC DNA]</scope>
    <source>
        <strain evidence="3 4">JCM 14330</strain>
    </source>
</reference>
<keyword evidence="2" id="KW-0456">Lyase</keyword>
<evidence type="ECO:0000256" key="2">
    <source>
        <dbReference type="ARBA" id="ARBA00023239"/>
    </source>
</evidence>
<accession>A0ABN1CNJ9</accession>
<evidence type="ECO:0000256" key="1">
    <source>
        <dbReference type="ARBA" id="ARBA00023098"/>
    </source>
</evidence>
<proteinExistence type="predicted"/>
<dbReference type="EMBL" id="BAAAEN010000021">
    <property type="protein sequence ID" value="GAA0522181.1"/>
    <property type="molecule type" value="Genomic_DNA"/>
</dbReference>
<organism evidence="3 4">
    <name type="scientific">Pigmentiphaga daeguensis</name>
    <dbReference type="NCBI Taxonomy" id="414049"/>
    <lineage>
        <taxon>Bacteria</taxon>
        <taxon>Pseudomonadati</taxon>
        <taxon>Pseudomonadota</taxon>
        <taxon>Betaproteobacteria</taxon>
        <taxon>Burkholderiales</taxon>
        <taxon>Alcaligenaceae</taxon>
        <taxon>Pigmentiphaga</taxon>
    </lineage>
</organism>
<dbReference type="SUPFAM" id="SSF52096">
    <property type="entry name" value="ClpP/crotonase"/>
    <property type="match status" value="1"/>
</dbReference>
<sequence>MLEALLQIETDAGSGVRRLVLDRPACGNALSAALVAALSEAVNACVRDDVRCLVIEGAGRHFCTGVDLSALDRETDDSLLARFIRIELLLQAVHRAPFETVAVAHGRVAGAGADLFAACRRRLIRDDVSFAFPGAAGFGLVLGTRRLAALVGGDTAQDWIRSGRWIDADEALAAGLAQARIDAARNRDVPAAHAPDAGTQALLDQAMRTAQADDPDLALLARSAARPGLKQRIQEYAARVRAARQQ</sequence>
<gene>
    <name evidence="3" type="ORF">GCM10009097_44640</name>
</gene>
<protein>
    <submittedName>
        <fullName evidence="3">Enoyl-CoA hydratase/isomerase family protein</fullName>
    </submittedName>
</protein>
<evidence type="ECO:0000313" key="3">
    <source>
        <dbReference type="EMBL" id="GAA0522181.1"/>
    </source>
</evidence>
<comment type="caution">
    <text evidence="3">The sequence shown here is derived from an EMBL/GenBank/DDBJ whole genome shotgun (WGS) entry which is preliminary data.</text>
</comment>
<dbReference type="CDD" id="cd06558">
    <property type="entry name" value="crotonase-like"/>
    <property type="match status" value="1"/>
</dbReference>